<dbReference type="InterPro" id="IPR000719">
    <property type="entry name" value="Prot_kinase_dom"/>
</dbReference>
<evidence type="ECO:0000313" key="8">
    <source>
        <dbReference type="EMBL" id="ODV89907.1"/>
    </source>
</evidence>
<dbReference type="Pfam" id="PF00069">
    <property type="entry name" value="Pkinase"/>
    <property type="match status" value="1"/>
</dbReference>
<keyword evidence="3" id="KW-0808">Transferase</keyword>
<organism evidence="8 9">
    <name type="scientific">Tortispora caseinolytica NRRL Y-17796</name>
    <dbReference type="NCBI Taxonomy" id="767744"/>
    <lineage>
        <taxon>Eukaryota</taxon>
        <taxon>Fungi</taxon>
        <taxon>Dikarya</taxon>
        <taxon>Ascomycota</taxon>
        <taxon>Saccharomycotina</taxon>
        <taxon>Trigonopsidomycetes</taxon>
        <taxon>Trigonopsidales</taxon>
        <taxon>Trigonopsidaceae</taxon>
        <taxon>Tortispora</taxon>
    </lineage>
</organism>
<dbReference type="InterPro" id="IPR050117">
    <property type="entry name" value="MAPK"/>
</dbReference>
<feature type="non-terminal residue" evidence="8">
    <location>
        <position position="279"/>
    </location>
</feature>
<dbReference type="AlphaFoldDB" id="A0A1E4TDW8"/>
<dbReference type="PANTHER" id="PTHR24055">
    <property type="entry name" value="MITOGEN-ACTIVATED PROTEIN KINASE"/>
    <property type="match status" value="1"/>
</dbReference>
<evidence type="ECO:0000256" key="3">
    <source>
        <dbReference type="ARBA" id="ARBA00022679"/>
    </source>
</evidence>
<evidence type="ECO:0000256" key="5">
    <source>
        <dbReference type="ARBA" id="ARBA00022777"/>
    </source>
</evidence>
<dbReference type="Proteomes" id="UP000095023">
    <property type="component" value="Unassembled WGS sequence"/>
</dbReference>
<keyword evidence="5" id="KW-0418">Kinase</keyword>
<keyword evidence="4" id="KW-0547">Nucleotide-binding</keyword>
<keyword evidence="2" id="KW-0723">Serine/threonine-protein kinase</keyword>
<dbReference type="SUPFAM" id="SSF56112">
    <property type="entry name" value="Protein kinase-like (PK-like)"/>
    <property type="match status" value="1"/>
</dbReference>
<dbReference type="EMBL" id="KV453842">
    <property type="protein sequence ID" value="ODV89907.1"/>
    <property type="molecule type" value="Genomic_DNA"/>
</dbReference>
<sequence length="279" mass="30889">SIVAVKSIKKAFSSASDGARLREVNALKHLDSNPFIVQVYEVVYDASTRLVHISMEYMPSNLYQLMQARQGVYLDPASVRQLISQILAGLVHIHSSGWFHRDIKPENILVSSRGENALSYSVKIADFGLSRQLCSSPPYTNYVSTRWYRAPEMLLQCPYYSAPSDMWALGAVAMELATLRPLVPGANMLDQLLKVFRLLGCPDPEKMKSPTTGGSWAQASVLASKIGINFPVTPGIRLESLIPAPSQTPNFPSFCAALLCWNPHVRLTAQQALQHPYIQ</sequence>
<dbReference type="Gene3D" id="3.30.200.20">
    <property type="entry name" value="Phosphorylase Kinase, domain 1"/>
    <property type="match status" value="1"/>
</dbReference>
<evidence type="ECO:0000256" key="1">
    <source>
        <dbReference type="ARBA" id="ARBA00006485"/>
    </source>
</evidence>
<dbReference type="GO" id="GO:0004674">
    <property type="term" value="F:protein serine/threonine kinase activity"/>
    <property type="evidence" value="ECO:0007669"/>
    <property type="project" value="UniProtKB-KW"/>
</dbReference>
<keyword evidence="6" id="KW-0067">ATP-binding</keyword>
<evidence type="ECO:0000259" key="7">
    <source>
        <dbReference type="PROSITE" id="PS50011"/>
    </source>
</evidence>
<dbReference type="OrthoDB" id="2158884at2759"/>
<gene>
    <name evidence="8" type="ORF">CANCADRAFT_19418</name>
</gene>
<evidence type="ECO:0000256" key="4">
    <source>
        <dbReference type="ARBA" id="ARBA00022741"/>
    </source>
</evidence>
<proteinExistence type="inferred from homology"/>
<protein>
    <recommendedName>
        <fullName evidence="7">Protein kinase domain-containing protein</fullName>
    </recommendedName>
</protein>
<dbReference type="FunFam" id="1.10.510.10:FF:000624">
    <property type="entry name" value="Mitogen-activated protein kinase"/>
    <property type="match status" value="1"/>
</dbReference>
<evidence type="ECO:0000256" key="2">
    <source>
        <dbReference type="ARBA" id="ARBA00022527"/>
    </source>
</evidence>
<evidence type="ECO:0000256" key="6">
    <source>
        <dbReference type="ARBA" id="ARBA00022840"/>
    </source>
</evidence>
<accession>A0A1E4TDW8</accession>
<dbReference type="SMART" id="SM00220">
    <property type="entry name" value="S_TKc"/>
    <property type="match status" value="1"/>
</dbReference>
<dbReference type="InterPro" id="IPR011009">
    <property type="entry name" value="Kinase-like_dom_sf"/>
</dbReference>
<dbReference type="Gene3D" id="1.10.510.10">
    <property type="entry name" value="Transferase(Phosphotransferase) domain 1"/>
    <property type="match status" value="1"/>
</dbReference>
<feature type="domain" description="Protein kinase" evidence="7">
    <location>
        <begin position="1"/>
        <end position="278"/>
    </location>
</feature>
<feature type="non-terminal residue" evidence="8">
    <location>
        <position position="1"/>
    </location>
</feature>
<evidence type="ECO:0000313" key="9">
    <source>
        <dbReference type="Proteomes" id="UP000095023"/>
    </source>
</evidence>
<reference evidence="9" key="1">
    <citation type="submission" date="2016-02" db="EMBL/GenBank/DDBJ databases">
        <title>Comparative genomics of biotechnologically important yeasts.</title>
        <authorList>
            <consortium name="DOE Joint Genome Institute"/>
            <person name="Riley R."/>
            <person name="Haridas S."/>
            <person name="Wolfe K.H."/>
            <person name="Lopes M.R."/>
            <person name="Hittinger C.T."/>
            <person name="Goker M."/>
            <person name="Salamov A."/>
            <person name="Wisecaver J."/>
            <person name="Long T.M."/>
            <person name="Aerts A.L."/>
            <person name="Barry K."/>
            <person name="Choi C."/>
            <person name="Clum A."/>
            <person name="Coughlan A.Y."/>
            <person name="Deshpande S."/>
            <person name="Douglass A.P."/>
            <person name="Hanson S.J."/>
            <person name="Klenk H.-P."/>
            <person name="Labutti K."/>
            <person name="Lapidus A."/>
            <person name="Lindquist E."/>
            <person name="Lipzen A."/>
            <person name="Meier-Kolthoff J.P."/>
            <person name="Ohm R.A."/>
            <person name="Otillar R.P."/>
            <person name="Pangilinan J."/>
            <person name="Peng Y."/>
            <person name="Rokas A."/>
            <person name="Rosa C.A."/>
            <person name="Scheuner C."/>
            <person name="Sibirny A.A."/>
            <person name="Slot J.C."/>
            <person name="Stielow J.B."/>
            <person name="Sun H."/>
            <person name="Kurtzman C.P."/>
            <person name="Blackwell M."/>
            <person name="Jeffries T.W."/>
            <person name="Grigoriev I.V."/>
        </authorList>
    </citation>
    <scope>NUCLEOTIDE SEQUENCE [LARGE SCALE GENOMIC DNA]</scope>
    <source>
        <strain evidence="9">NRRL Y-17796</strain>
    </source>
</reference>
<dbReference type="GO" id="GO:0005524">
    <property type="term" value="F:ATP binding"/>
    <property type="evidence" value="ECO:0007669"/>
    <property type="project" value="UniProtKB-KW"/>
</dbReference>
<name>A0A1E4TDW8_9ASCO</name>
<dbReference type="PROSITE" id="PS50011">
    <property type="entry name" value="PROTEIN_KINASE_DOM"/>
    <property type="match status" value="1"/>
</dbReference>
<keyword evidence="9" id="KW-1185">Reference proteome</keyword>
<comment type="similarity">
    <text evidence="1">Belongs to the protein kinase superfamily. CMGC Ser/Thr protein kinase family. CDC2/CDKX subfamily.</text>
</comment>